<name>A0A1I8NMT6_STOCA</name>
<dbReference type="EnsemblMetazoa" id="SCAU000415-RA">
    <property type="protein sequence ID" value="SCAU000415-PA"/>
    <property type="gene ID" value="SCAU000415"/>
</dbReference>
<evidence type="ECO:0000313" key="4">
    <source>
        <dbReference type="Proteomes" id="UP000095300"/>
    </source>
</evidence>
<feature type="region of interest" description="Disordered" evidence="2">
    <location>
        <begin position="409"/>
        <end position="453"/>
    </location>
</feature>
<dbReference type="OrthoDB" id="8039558at2759"/>
<keyword evidence="1" id="KW-0175">Coiled coil</keyword>
<dbReference type="AlphaFoldDB" id="A0A1I8NMT6"/>
<accession>A0A1I8NMT6</accession>
<sequence length="632" mass="72320">MSHWLTLIEIVQKICGENPEIEEILNETERLHKEKQLLQNELKESERENTRLQIELFNVKAMIEPPNHNPNEVPCEQTYSQLTTNCVALRFNIMQIDFMKILQCNHMQMEQNLRHEMQQIHDMTMSLSPLYEQMEQRDVVQRYRTAQLAYKESKEELEKVQSSLEKCTREGLKRLNNAKEKSNKLIVSLVQSCKNLNDLKQKFQQLKKYEEKLKNLQQKKLELMSKLENAKINSFGVLMPCKSTTRNSTSSLPSPYLQTFKNDNPKLPTFAEIMNSINTDLTKFEMESEITVIENTTNIMVKSILRNSQDSLMEINQSFTTKHTKHVQFKKPLEEKFEYNGATDTTVSDSSSDETHIDIVMPQLNQLFKELGEIELETDIYQISSDDESAKDEGATNVTVTKQKKIIVENMASKSPIQPTHSQGDDKSEEMSPSNDNNKTKEVAPVLKDTENLSSNKPKLDILECVVLKPSSQFAYNEAADASKENVLKELDYKIDEDETKHSSDEEIMSPPTIQDGESFAQSFYQELLSPSQIELSEPESDTSPTSKDVFKDFSSYLNAVKIETTNTENNVSRSKNQPNSSLNFASNGDDKNPSSNNDFLDFMNFDTTTSFNLTSNDEDEKGGGAMDFLFS</sequence>
<feature type="compositionally biased region" description="Polar residues" evidence="2">
    <location>
        <begin position="606"/>
        <end position="616"/>
    </location>
</feature>
<protein>
    <submittedName>
        <fullName evidence="3">Uncharacterized protein</fullName>
    </submittedName>
</protein>
<organism evidence="3 4">
    <name type="scientific">Stomoxys calcitrans</name>
    <name type="common">Stable fly</name>
    <name type="synonym">Conops calcitrans</name>
    <dbReference type="NCBI Taxonomy" id="35570"/>
    <lineage>
        <taxon>Eukaryota</taxon>
        <taxon>Metazoa</taxon>
        <taxon>Ecdysozoa</taxon>
        <taxon>Arthropoda</taxon>
        <taxon>Hexapoda</taxon>
        <taxon>Insecta</taxon>
        <taxon>Pterygota</taxon>
        <taxon>Neoptera</taxon>
        <taxon>Endopterygota</taxon>
        <taxon>Diptera</taxon>
        <taxon>Brachycera</taxon>
        <taxon>Muscomorpha</taxon>
        <taxon>Muscoidea</taxon>
        <taxon>Muscidae</taxon>
        <taxon>Stomoxys</taxon>
    </lineage>
</organism>
<evidence type="ECO:0000256" key="2">
    <source>
        <dbReference type="SAM" id="MobiDB-lite"/>
    </source>
</evidence>
<gene>
    <name evidence="3" type="primary">106086961</name>
</gene>
<feature type="compositionally biased region" description="Polar residues" evidence="2">
    <location>
        <begin position="412"/>
        <end position="422"/>
    </location>
</feature>
<feature type="compositionally biased region" description="Polar residues" evidence="2">
    <location>
        <begin position="567"/>
        <end position="587"/>
    </location>
</feature>
<dbReference type="KEGG" id="scac:106086961"/>
<keyword evidence="4" id="KW-1185">Reference proteome</keyword>
<feature type="coiled-coil region" evidence="1">
    <location>
        <begin position="21"/>
        <end position="62"/>
    </location>
</feature>
<dbReference type="VEuPathDB" id="VectorBase:SCAU000415"/>
<reference evidence="3" key="1">
    <citation type="submission" date="2020-05" db="UniProtKB">
        <authorList>
            <consortium name="EnsemblMetazoa"/>
        </authorList>
    </citation>
    <scope>IDENTIFICATION</scope>
    <source>
        <strain evidence="3">USDA</strain>
    </source>
</reference>
<dbReference type="Proteomes" id="UP000095300">
    <property type="component" value="Unassembled WGS sequence"/>
</dbReference>
<evidence type="ECO:0000313" key="3">
    <source>
        <dbReference type="EnsemblMetazoa" id="SCAU000415-PA"/>
    </source>
</evidence>
<feature type="coiled-coil region" evidence="1">
    <location>
        <begin position="143"/>
        <end position="170"/>
    </location>
</feature>
<evidence type="ECO:0000256" key="1">
    <source>
        <dbReference type="SAM" id="Coils"/>
    </source>
</evidence>
<feature type="coiled-coil region" evidence="1">
    <location>
        <begin position="196"/>
        <end position="233"/>
    </location>
</feature>
<feature type="region of interest" description="Disordered" evidence="2">
    <location>
        <begin position="567"/>
        <end position="632"/>
    </location>
</feature>
<proteinExistence type="predicted"/>